<dbReference type="Proteomes" id="UP001458880">
    <property type="component" value="Unassembled WGS sequence"/>
</dbReference>
<comment type="caution">
    <text evidence="2">The sequence shown here is derived from an EMBL/GenBank/DDBJ whole genome shotgun (WGS) entry which is preliminary data.</text>
</comment>
<accession>A0AAW1IY51</accession>
<dbReference type="AlphaFoldDB" id="A0AAW1IY51"/>
<sequence>MKRDGAEKKSTTEKGRVRTGEATEKKKKKGRRGEMQRSSKSEMLLQGNRRRCEGDVYDLRQQRGEMQRSSKSEMLLQGNRRRCEGDVYDLRQQREGEGGASRRVRGGITSVVLCCAQERQQHIHHPDIRREHWIGFPSDAASRGGVSKVS</sequence>
<feature type="compositionally biased region" description="Basic and acidic residues" evidence="1">
    <location>
        <begin position="1"/>
        <end position="24"/>
    </location>
</feature>
<evidence type="ECO:0000313" key="2">
    <source>
        <dbReference type="EMBL" id="KAK9695000.1"/>
    </source>
</evidence>
<reference evidence="2 3" key="1">
    <citation type="journal article" date="2024" name="BMC Genomics">
        <title>De novo assembly and annotation of Popillia japonica's genome with initial clues to its potential as an invasive pest.</title>
        <authorList>
            <person name="Cucini C."/>
            <person name="Boschi S."/>
            <person name="Funari R."/>
            <person name="Cardaioli E."/>
            <person name="Iannotti N."/>
            <person name="Marturano G."/>
            <person name="Paoli F."/>
            <person name="Bruttini M."/>
            <person name="Carapelli A."/>
            <person name="Frati F."/>
            <person name="Nardi F."/>
        </authorList>
    </citation>
    <scope>NUCLEOTIDE SEQUENCE [LARGE SCALE GENOMIC DNA]</scope>
    <source>
        <strain evidence="2">DMR45628</strain>
    </source>
</reference>
<dbReference type="EMBL" id="JASPKY010000495">
    <property type="protein sequence ID" value="KAK9695000.1"/>
    <property type="molecule type" value="Genomic_DNA"/>
</dbReference>
<protein>
    <submittedName>
        <fullName evidence="2">Uncharacterized protein</fullName>
    </submittedName>
</protein>
<proteinExistence type="predicted"/>
<gene>
    <name evidence="2" type="ORF">QE152_g33161</name>
</gene>
<feature type="region of interest" description="Disordered" evidence="1">
    <location>
        <begin position="60"/>
        <end position="79"/>
    </location>
</feature>
<name>A0AAW1IY51_POPJA</name>
<feature type="region of interest" description="Disordered" evidence="1">
    <location>
        <begin position="1"/>
        <end position="53"/>
    </location>
</feature>
<evidence type="ECO:0000256" key="1">
    <source>
        <dbReference type="SAM" id="MobiDB-lite"/>
    </source>
</evidence>
<evidence type="ECO:0000313" key="3">
    <source>
        <dbReference type="Proteomes" id="UP001458880"/>
    </source>
</evidence>
<feature type="compositionally biased region" description="Basic and acidic residues" evidence="1">
    <location>
        <begin position="60"/>
        <end position="71"/>
    </location>
</feature>
<organism evidence="2 3">
    <name type="scientific">Popillia japonica</name>
    <name type="common">Japanese beetle</name>
    <dbReference type="NCBI Taxonomy" id="7064"/>
    <lineage>
        <taxon>Eukaryota</taxon>
        <taxon>Metazoa</taxon>
        <taxon>Ecdysozoa</taxon>
        <taxon>Arthropoda</taxon>
        <taxon>Hexapoda</taxon>
        <taxon>Insecta</taxon>
        <taxon>Pterygota</taxon>
        <taxon>Neoptera</taxon>
        <taxon>Endopterygota</taxon>
        <taxon>Coleoptera</taxon>
        <taxon>Polyphaga</taxon>
        <taxon>Scarabaeiformia</taxon>
        <taxon>Scarabaeidae</taxon>
        <taxon>Rutelinae</taxon>
        <taxon>Popillia</taxon>
    </lineage>
</organism>
<keyword evidence="3" id="KW-1185">Reference proteome</keyword>